<evidence type="ECO:0000313" key="2">
    <source>
        <dbReference type="EMBL" id="OHY90545.1"/>
    </source>
</evidence>
<dbReference type="EMBL" id="MKFT01000030">
    <property type="protein sequence ID" value="OHY90545.1"/>
    <property type="molecule type" value="Genomic_DNA"/>
</dbReference>
<comment type="caution">
    <text evidence="2">The sequence shown here is derived from an EMBL/GenBank/DDBJ whole genome shotgun (WGS) entry which is preliminary data.</text>
</comment>
<evidence type="ECO:0000313" key="3">
    <source>
        <dbReference type="Proteomes" id="UP000180133"/>
    </source>
</evidence>
<keyword evidence="3" id="KW-1185">Reference proteome</keyword>
<accession>A0ABX3D6L7</accession>
<name>A0ABX3D6L7_9VIBR</name>
<feature type="transmembrane region" description="Helical" evidence="1">
    <location>
        <begin position="6"/>
        <end position="24"/>
    </location>
</feature>
<sequence length="84" mass="9309">MVTLTTFGLILNMLGVIVIAFYNTPVSKINADGSEDFSINDGNTEAKKYQFTNNLILSFIGYFMVFIGFVLQLVDSLLPDSISF</sequence>
<dbReference type="RefSeq" id="WP_071236564.1">
    <property type="nucleotide sequence ID" value="NZ_KV861343.1"/>
</dbReference>
<keyword evidence="1" id="KW-1133">Transmembrane helix</keyword>
<keyword evidence="1" id="KW-0812">Transmembrane</keyword>
<dbReference type="Proteomes" id="UP000180133">
    <property type="component" value="Unassembled WGS sequence"/>
</dbReference>
<evidence type="ECO:0000256" key="1">
    <source>
        <dbReference type="SAM" id="Phobius"/>
    </source>
</evidence>
<organism evidence="2 3">
    <name type="scientific">Vibrio rotiferianus</name>
    <dbReference type="NCBI Taxonomy" id="190895"/>
    <lineage>
        <taxon>Bacteria</taxon>
        <taxon>Pseudomonadati</taxon>
        <taxon>Pseudomonadota</taxon>
        <taxon>Gammaproteobacteria</taxon>
        <taxon>Vibrionales</taxon>
        <taxon>Vibrionaceae</taxon>
        <taxon>Vibrio</taxon>
    </lineage>
</organism>
<protein>
    <submittedName>
        <fullName evidence="2">Uncharacterized protein</fullName>
    </submittedName>
</protein>
<keyword evidence="1" id="KW-0472">Membrane</keyword>
<gene>
    <name evidence="2" type="ORF">BI375_23005</name>
</gene>
<proteinExistence type="predicted"/>
<reference evidence="2 3" key="1">
    <citation type="submission" date="2016-09" db="EMBL/GenBank/DDBJ databases">
        <title>Isolation, identification and antibiotic sensitivity analysis of bacterial pathogen from juvenile Hippocampus erectus with tail-rotted disease.</title>
        <authorList>
            <person name="Yang Q."/>
        </authorList>
    </citation>
    <scope>NUCLEOTIDE SEQUENCE [LARGE SCALE GENOMIC DNA]</scope>
    <source>
        <strain evidence="2 3">HM-10</strain>
    </source>
</reference>
<feature type="transmembrane region" description="Helical" evidence="1">
    <location>
        <begin position="55"/>
        <end position="74"/>
    </location>
</feature>